<protein>
    <submittedName>
        <fullName evidence="1">Uncharacterized protein</fullName>
    </submittedName>
</protein>
<evidence type="ECO:0000313" key="2">
    <source>
        <dbReference type="Proteomes" id="UP000607653"/>
    </source>
</evidence>
<gene>
    <name evidence="1" type="ORF">HUJ06_024851</name>
</gene>
<evidence type="ECO:0000313" key="1">
    <source>
        <dbReference type="EMBL" id="DAD23388.1"/>
    </source>
</evidence>
<dbReference type="Proteomes" id="UP000607653">
    <property type="component" value="Unassembled WGS sequence"/>
</dbReference>
<name>A0A822Y165_NELNU</name>
<dbReference type="EMBL" id="DUZY01000001">
    <property type="protein sequence ID" value="DAD23388.1"/>
    <property type="molecule type" value="Genomic_DNA"/>
</dbReference>
<sequence>MLIKEQKEDTKTFDPRRKMWVQNTKKKYICHNNEPEKNLPLKIPFLASLGN</sequence>
<proteinExistence type="predicted"/>
<dbReference type="AlphaFoldDB" id="A0A822Y165"/>
<comment type="caution">
    <text evidence="1">The sequence shown here is derived from an EMBL/GenBank/DDBJ whole genome shotgun (WGS) entry which is preliminary data.</text>
</comment>
<reference evidence="1 2" key="1">
    <citation type="journal article" date="2020" name="Mol. Biol. Evol.">
        <title>Distinct Expression and Methylation Patterns for Genes with Different Fates following a Single Whole-Genome Duplication in Flowering Plants.</title>
        <authorList>
            <person name="Shi T."/>
            <person name="Rahmani R.S."/>
            <person name="Gugger P.F."/>
            <person name="Wang M."/>
            <person name="Li H."/>
            <person name="Zhang Y."/>
            <person name="Li Z."/>
            <person name="Wang Q."/>
            <person name="Van de Peer Y."/>
            <person name="Marchal K."/>
            <person name="Chen J."/>
        </authorList>
    </citation>
    <scope>NUCLEOTIDE SEQUENCE [LARGE SCALE GENOMIC DNA]</scope>
    <source>
        <tissue evidence="1">Leaf</tissue>
    </source>
</reference>
<keyword evidence="2" id="KW-1185">Reference proteome</keyword>
<accession>A0A822Y165</accession>
<organism evidence="1 2">
    <name type="scientific">Nelumbo nucifera</name>
    <name type="common">Sacred lotus</name>
    <dbReference type="NCBI Taxonomy" id="4432"/>
    <lineage>
        <taxon>Eukaryota</taxon>
        <taxon>Viridiplantae</taxon>
        <taxon>Streptophyta</taxon>
        <taxon>Embryophyta</taxon>
        <taxon>Tracheophyta</taxon>
        <taxon>Spermatophyta</taxon>
        <taxon>Magnoliopsida</taxon>
        <taxon>Proteales</taxon>
        <taxon>Nelumbonaceae</taxon>
        <taxon>Nelumbo</taxon>
    </lineage>
</organism>